<dbReference type="PANTHER" id="PTHR38034">
    <property type="entry name" value="INNER MEMBRANE PROTEIN YPJD"/>
    <property type="match status" value="1"/>
</dbReference>
<dbReference type="GO" id="GO:0020037">
    <property type="term" value="F:heme binding"/>
    <property type="evidence" value="ECO:0007669"/>
    <property type="project" value="InterPro"/>
</dbReference>
<dbReference type="OrthoDB" id="9814290at2"/>
<gene>
    <name evidence="3" type="ORF">UABAM_00364</name>
</gene>
<reference evidence="3 4" key="1">
    <citation type="submission" date="2019-08" db="EMBL/GenBank/DDBJ databases">
        <title>Complete genome sequence of Candidatus Uab amorphum.</title>
        <authorList>
            <person name="Shiratori T."/>
            <person name="Suzuki S."/>
            <person name="Kakizawa Y."/>
            <person name="Ishida K."/>
        </authorList>
    </citation>
    <scope>NUCLEOTIDE SEQUENCE [LARGE SCALE GENOMIC DNA]</scope>
    <source>
        <strain evidence="3 4">SRT547</strain>
    </source>
</reference>
<evidence type="ECO:0000256" key="1">
    <source>
        <dbReference type="SAM" id="Phobius"/>
    </source>
</evidence>
<dbReference type="InterPro" id="IPR002541">
    <property type="entry name" value="Cyt_c_assembly"/>
</dbReference>
<evidence type="ECO:0000313" key="3">
    <source>
        <dbReference type="EMBL" id="BBM82021.1"/>
    </source>
</evidence>
<evidence type="ECO:0000259" key="2">
    <source>
        <dbReference type="Pfam" id="PF01578"/>
    </source>
</evidence>
<feature type="transmembrane region" description="Helical" evidence="1">
    <location>
        <begin position="35"/>
        <end position="55"/>
    </location>
</feature>
<feature type="transmembrane region" description="Helical" evidence="1">
    <location>
        <begin position="217"/>
        <end position="235"/>
    </location>
</feature>
<feature type="transmembrane region" description="Helical" evidence="1">
    <location>
        <begin position="247"/>
        <end position="267"/>
    </location>
</feature>
<name>A0A5S9F1B2_UABAM</name>
<feature type="transmembrane region" description="Helical" evidence="1">
    <location>
        <begin position="135"/>
        <end position="156"/>
    </location>
</feature>
<keyword evidence="4" id="KW-1185">Reference proteome</keyword>
<keyword evidence="1" id="KW-0472">Membrane</keyword>
<dbReference type="InterPro" id="IPR052372">
    <property type="entry name" value="YpjD/HemX"/>
</dbReference>
<evidence type="ECO:0000313" key="4">
    <source>
        <dbReference type="Proteomes" id="UP000326354"/>
    </source>
</evidence>
<accession>A0A5S9F1B2</accession>
<protein>
    <submittedName>
        <fullName evidence="3">HemX protein</fullName>
    </submittedName>
</protein>
<feature type="transmembrane region" description="Helical" evidence="1">
    <location>
        <begin position="185"/>
        <end position="205"/>
    </location>
</feature>
<feature type="transmembrane region" description="Helical" evidence="1">
    <location>
        <begin position="67"/>
        <end position="85"/>
    </location>
</feature>
<keyword evidence="1" id="KW-1133">Transmembrane helix</keyword>
<dbReference type="RefSeq" id="WP_151966279.1">
    <property type="nucleotide sequence ID" value="NZ_AP019860.1"/>
</dbReference>
<proteinExistence type="predicted"/>
<sequence>MLKLVITLNILLPVIYGISTVLYGRYFIYKKTRNAKFASILLLCGVLLHLVFLISKGWHLQRFPIESSFESLSMLAFDIAIIYYVTERLKREYTTGVFFLTIVTLCQTISTLLFRGEKTTNELLANPLFGVHTSFTLLGLSALAIATLYALMYCVLARQIRNRQFGILYEGLPDLETLDSMRQNATICGIVLLGLGIMLGHFWAYKLFNHFGLADPKVWITDIALCAYATIWWSTKKSGVHGLHTNILSVWLFVMLFVLVAVLEFFLNTFHRFV</sequence>
<dbReference type="PANTHER" id="PTHR38034:SF1">
    <property type="entry name" value="INNER MEMBRANE PROTEIN YPJD"/>
    <property type="match status" value="1"/>
</dbReference>
<keyword evidence="1" id="KW-0812">Transmembrane</keyword>
<dbReference type="KEGG" id="uam:UABAM_00364"/>
<feature type="transmembrane region" description="Helical" evidence="1">
    <location>
        <begin position="6"/>
        <end position="28"/>
    </location>
</feature>
<dbReference type="GO" id="GO:0017004">
    <property type="term" value="P:cytochrome complex assembly"/>
    <property type="evidence" value="ECO:0007669"/>
    <property type="project" value="InterPro"/>
</dbReference>
<feature type="transmembrane region" description="Helical" evidence="1">
    <location>
        <begin position="97"/>
        <end position="115"/>
    </location>
</feature>
<dbReference type="Proteomes" id="UP000326354">
    <property type="component" value="Chromosome"/>
</dbReference>
<dbReference type="EMBL" id="AP019860">
    <property type="protein sequence ID" value="BBM82021.1"/>
    <property type="molecule type" value="Genomic_DNA"/>
</dbReference>
<organism evidence="3 4">
    <name type="scientific">Uabimicrobium amorphum</name>
    <dbReference type="NCBI Taxonomy" id="2596890"/>
    <lineage>
        <taxon>Bacteria</taxon>
        <taxon>Pseudomonadati</taxon>
        <taxon>Planctomycetota</taxon>
        <taxon>Candidatus Uabimicrobiia</taxon>
        <taxon>Candidatus Uabimicrobiales</taxon>
        <taxon>Candidatus Uabimicrobiaceae</taxon>
        <taxon>Candidatus Uabimicrobium</taxon>
    </lineage>
</organism>
<dbReference type="GO" id="GO:0005886">
    <property type="term" value="C:plasma membrane"/>
    <property type="evidence" value="ECO:0007669"/>
    <property type="project" value="TreeGrafter"/>
</dbReference>
<dbReference type="Pfam" id="PF01578">
    <property type="entry name" value="Cytochrom_C_asm"/>
    <property type="match status" value="1"/>
</dbReference>
<dbReference type="AlphaFoldDB" id="A0A5S9F1B2"/>
<feature type="domain" description="Cytochrome c assembly protein" evidence="2">
    <location>
        <begin position="69"/>
        <end position="260"/>
    </location>
</feature>